<dbReference type="Proteomes" id="UP000828390">
    <property type="component" value="Unassembled WGS sequence"/>
</dbReference>
<comment type="caution">
    <text evidence="2">The sequence shown here is derived from an EMBL/GenBank/DDBJ whole genome shotgun (WGS) entry which is preliminary data.</text>
</comment>
<evidence type="ECO:0000259" key="1">
    <source>
        <dbReference type="PROSITE" id="PS50234"/>
    </source>
</evidence>
<evidence type="ECO:0000313" key="3">
    <source>
        <dbReference type="Proteomes" id="UP000828390"/>
    </source>
</evidence>
<dbReference type="InterPro" id="IPR050525">
    <property type="entry name" value="ECM_Assembly_Org"/>
</dbReference>
<sequence length="273" mass="30072">MLYRKVSLRTISANVLFLIVGVGREVLHTELQSIASPPDANGLSYVYSVENFDALNGLIGRLIDATCEKCAVSHMTDIVVVIDDLSESAMKQQEFSRALDGLTYIAQSLPAYGQAHGQTVTITTIGDLGFRHTSIPNATDLGSLLTSIQSIRQQQSSCYIDECDKALVLNISSGMIHIINITGQNNYQRNNSRKIIVVFSSGRFMDKSLARLELQDALNESNNDIFAIGHGFDIDMEGLHAIVKEPYNVFTLLDDNLETLDVFKSKLSYIVCS</sequence>
<dbReference type="InterPro" id="IPR002035">
    <property type="entry name" value="VWF_A"/>
</dbReference>
<feature type="domain" description="VWFA" evidence="1">
    <location>
        <begin position="8"/>
        <end position="62"/>
    </location>
</feature>
<reference evidence="2" key="2">
    <citation type="submission" date="2020-11" db="EMBL/GenBank/DDBJ databases">
        <authorList>
            <person name="McCartney M.A."/>
            <person name="Auch B."/>
            <person name="Kono T."/>
            <person name="Mallez S."/>
            <person name="Becker A."/>
            <person name="Gohl D.M."/>
            <person name="Silverstein K.A.T."/>
            <person name="Koren S."/>
            <person name="Bechman K.B."/>
            <person name="Herman A."/>
            <person name="Abrahante J.E."/>
            <person name="Garbe J."/>
        </authorList>
    </citation>
    <scope>NUCLEOTIDE SEQUENCE</scope>
    <source>
        <strain evidence="2">Duluth1</strain>
        <tissue evidence="2">Whole animal</tissue>
    </source>
</reference>
<proteinExistence type="predicted"/>
<feature type="domain" description="VWFA" evidence="1">
    <location>
        <begin position="77"/>
        <end position="267"/>
    </location>
</feature>
<dbReference type="Pfam" id="PF00092">
    <property type="entry name" value="VWA"/>
    <property type="match status" value="1"/>
</dbReference>
<dbReference type="Gene3D" id="3.40.50.410">
    <property type="entry name" value="von Willebrand factor, type A domain"/>
    <property type="match status" value="2"/>
</dbReference>
<dbReference type="EMBL" id="JAIWYP010000006">
    <property type="protein sequence ID" value="KAH3815953.1"/>
    <property type="molecule type" value="Genomic_DNA"/>
</dbReference>
<organism evidence="2 3">
    <name type="scientific">Dreissena polymorpha</name>
    <name type="common">Zebra mussel</name>
    <name type="synonym">Mytilus polymorpha</name>
    <dbReference type="NCBI Taxonomy" id="45954"/>
    <lineage>
        <taxon>Eukaryota</taxon>
        <taxon>Metazoa</taxon>
        <taxon>Spiralia</taxon>
        <taxon>Lophotrochozoa</taxon>
        <taxon>Mollusca</taxon>
        <taxon>Bivalvia</taxon>
        <taxon>Autobranchia</taxon>
        <taxon>Heteroconchia</taxon>
        <taxon>Euheterodonta</taxon>
        <taxon>Imparidentia</taxon>
        <taxon>Neoheterodontei</taxon>
        <taxon>Myida</taxon>
        <taxon>Dreissenoidea</taxon>
        <taxon>Dreissenidae</taxon>
        <taxon>Dreissena</taxon>
    </lineage>
</organism>
<accession>A0A9D4GID4</accession>
<dbReference type="PANTHER" id="PTHR24020:SF87">
    <property type="entry name" value="COLLAGEN ALPHA-1(VI) CHAIN-LIKE"/>
    <property type="match status" value="1"/>
</dbReference>
<dbReference type="SUPFAM" id="SSF53300">
    <property type="entry name" value="vWA-like"/>
    <property type="match status" value="2"/>
</dbReference>
<dbReference type="PROSITE" id="PS50234">
    <property type="entry name" value="VWFA"/>
    <property type="match status" value="2"/>
</dbReference>
<dbReference type="AlphaFoldDB" id="A0A9D4GID4"/>
<reference evidence="2" key="1">
    <citation type="journal article" date="2019" name="bioRxiv">
        <title>The Genome of the Zebra Mussel, Dreissena polymorpha: A Resource for Invasive Species Research.</title>
        <authorList>
            <person name="McCartney M.A."/>
            <person name="Auch B."/>
            <person name="Kono T."/>
            <person name="Mallez S."/>
            <person name="Zhang Y."/>
            <person name="Obille A."/>
            <person name="Becker A."/>
            <person name="Abrahante J.E."/>
            <person name="Garbe J."/>
            <person name="Badalamenti J.P."/>
            <person name="Herman A."/>
            <person name="Mangelson H."/>
            <person name="Liachko I."/>
            <person name="Sullivan S."/>
            <person name="Sone E.D."/>
            <person name="Koren S."/>
            <person name="Silverstein K.A.T."/>
            <person name="Beckman K.B."/>
            <person name="Gohl D.M."/>
        </authorList>
    </citation>
    <scope>NUCLEOTIDE SEQUENCE</scope>
    <source>
        <strain evidence="2">Duluth1</strain>
        <tissue evidence="2">Whole animal</tissue>
    </source>
</reference>
<keyword evidence="3" id="KW-1185">Reference proteome</keyword>
<gene>
    <name evidence="2" type="ORF">DPMN_144492</name>
</gene>
<name>A0A9D4GID4_DREPO</name>
<dbReference type="PANTHER" id="PTHR24020">
    <property type="entry name" value="COLLAGEN ALPHA"/>
    <property type="match status" value="1"/>
</dbReference>
<evidence type="ECO:0000313" key="2">
    <source>
        <dbReference type="EMBL" id="KAH3815953.1"/>
    </source>
</evidence>
<protein>
    <recommendedName>
        <fullName evidence="1">VWFA domain-containing protein</fullName>
    </recommendedName>
</protein>
<dbReference type="CDD" id="cd00198">
    <property type="entry name" value="vWFA"/>
    <property type="match status" value="1"/>
</dbReference>
<dbReference type="InterPro" id="IPR036465">
    <property type="entry name" value="vWFA_dom_sf"/>
</dbReference>